<keyword evidence="2" id="KW-0012">Acyltransferase</keyword>
<dbReference type="PANTHER" id="PTHR43877">
    <property type="entry name" value="AMINOALKYLPHOSPHONATE N-ACETYLTRANSFERASE-RELATED-RELATED"/>
    <property type="match status" value="1"/>
</dbReference>
<evidence type="ECO:0000313" key="4">
    <source>
        <dbReference type="EMBL" id="TFW20548.1"/>
    </source>
</evidence>
<organism evidence="4 5">
    <name type="scientific">Zemynaea arenosa</name>
    <dbReference type="NCBI Taxonomy" id="2561931"/>
    <lineage>
        <taxon>Bacteria</taxon>
        <taxon>Pseudomonadati</taxon>
        <taxon>Pseudomonadota</taxon>
        <taxon>Betaproteobacteria</taxon>
        <taxon>Burkholderiales</taxon>
        <taxon>Oxalobacteraceae</taxon>
        <taxon>Telluria group</taxon>
        <taxon>Zemynaea</taxon>
    </lineage>
</organism>
<evidence type="ECO:0000256" key="2">
    <source>
        <dbReference type="ARBA" id="ARBA00023315"/>
    </source>
</evidence>
<evidence type="ECO:0000313" key="5">
    <source>
        <dbReference type="Proteomes" id="UP000298438"/>
    </source>
</evidence>
<gene>
    <name evidence="4" type="ORF">E4L96_10300</name>
</gene>
<protein>
    <submittedName>
        <fullName evidence="4">GNAT family N-acetyltransferase</fullName>
    </submittedName>
</protein>
<comment type="caution">
    <text evidence="4">The sequence shown here is derived from an EMBL/GenBank/DDBJ whole genome shotgun (WGS) entry which is preliminary data.</text>
</comment>
<dbReference type="Gene3D" id="3.40.630.30">
    <property type="match status" value="1"/>
</dbReference>
<dbReference type="InterPro" id="IPR000182">
    <property type="entry name" value="GNAT_dom"/>
</dbReference>
<name>A0A4Y9SDL3_9BURK</name>
<sequence length="174" mass="18693">MGIQIRTATVDDAAAACEVLRRSIVECCALDHRNDPAMLDNWLGNKTPQTVAGWFTAPANHSLVAELDGRIVGVGLINQAGKISLCYVVPEALHRGAGKALLCGLEDQARAWGVSVVKLKSTATASEFYARNGYVHAGKDKSCFGLECDFYWKQLNAENACSASARKRFCPCSG</sequence>
<dbReference type="SUPFAM" id="SSF55729">
    <property type="entry name" value="Acyl-CoA N-acyltransferases (Nat)"/>
    <property type="match status" value="1"/>
</dbReference>
<keyword evidence="5" id="KW-1185">Reference proteome</keyword>
<dbReference type="AlphaFoldDB" id="A0A4Y9SDL3"/>
<evidence type="ECO:0000259" key="3">
    <source>
        <dbReference type="PROSITE" id="PS51186"/>
    </source>
</evidence>
<proteinExistence type="predicted"/>
<dbReference type="CDD" id="cd04301">
    <property type="entry name" value="NAT_SF"/>
    <property type="match status" value="1"/>
</dbReference>
<accession>A0A4Y9SDL3</accession>
<dbReference type="Proteomes" id="UP000298438">
    <property type="component" value="Unassembled WGS sequence"/>
</dbReference>
<dbReference type="OrthoDB" id="8753707at2"/>
<dbReference type="PROSITE" id="PS51186">
    <property type="entry name" value="GNAT"/>
    <property type="match status" value="1"/>
</dbReference>
<dbReference type="RefSeq" id="WP_135207134.1">
    <property type="nucleotide sequence ID" value="NZ_SPVF01000130.1"/>
</dbReference>
<reference evidence="4 5" key="1">
    <citation type="submission" date="2019-03" db="EMBL/GenBank/DDBJ databases">
        <title>Draft Genome Sequence of Massilia arenosa sp. nov., a Novel Massilia Species Isolated from a Sandy-loam Maize Soil.</title>
        <authorList>
            <person name="Raths R."/>
            <person name="Peta V."/>
            <person name="Bucking H."/>
        </authorList>
    </citation>
    <scope>NUCLEOTIDE SEQUENCE [LARGE SCALE GENOMIC DNA]</scope>
    <source>
        <strain evidence="4 5">MC02</strain>
    </source>
</reference>
<dbReference type="GO" id="GO:0016747">
    <property type="term" value="F:acyltransferase activity, transferring groups other than amino-acyl groups"/>
    <property type="evidence" value="ECO:0007669"/>
    <property type="project" value="InterPro"/>
</dbReference>
<feature type="domain" description="N-acetyltransferase" evidence="3">
    <location>
        <begin position="3"/>
        <end position="158"/>
    </location>
</feature>
<keyword evidence="1 4" id="KW-0808">Transferase</keyword>
<dbReference type="EMBL" id="SPVF01000130">
    <property type="protein sequence ID" value="TFW20548.1"/>
    <property type="molecule type" value="Genomic_DNA"/>
</dbReference>
<evidence type="ECO:0000256" key="1">
    <source>
        <dbReference type="ARBA" id="ARBA00022679"/>
    </source>
</evidence>
<dbReference type="InterPro" id="IPR016181">
    <property type="entry name" value="Acyl_CoA_acyltransferase"/>
</dbReference>
<dbReference type="InterPro" id="IPR050832">
    <property type="entry name" value="Bact_Acetyltransf"/>
</dbReference>
<dbReference type="Pfam" id="PF13673">
    <property type="entry name" value="Acetyltransf_10"/>
    <property type="match status" value="1"/>
</dbReference>